<feature type="chain" id="PRO_5011734751" evidence="11">
    <location>
        <begin position="33"/>
        <end position="801"/>
    </location>
</feature>
<dbReference type="GO" id="GO:0008237">
    <property type="term" value="F:metallopeptidase activity"/>
    <property type="evidence" value="ECO:0007669"/>
    <property type="project" value="UniProtKB-KW"/>
</dbReference>
<evidence type="ECO:0000256" key="2">
    <source>
        <dbReference type="ARBA" id="ARBA00004613"/>
    </source>
</evidence>
<evidence type="ECO:0000256" key="10">
    <source>
        <dbReference type="SAM" id="MobiDB-lite"/>
    </source>
</evidence>
<evidence type="ECO:0000256" key="11">
    <source>
        <dbReference type="SAM" id="SignalP"/>
    </source>
</evidence>
<evidence type="ECO:0000256" key="7">
    <source>
        <dbReference type="ARBA" id="ARBA00022801"/>
    </source>
</evidence>
<dbReference type="RefSeq" id="WP_073517266.1">
    <property type="nucleotide sequence ID" value="NZ_MPOM01000010.1"/>
</dbReference>
<feature type="compositionally biased region" description="Basic and acidic residues" evidence="10">
    <location>
        <begin position="105"/>
        <end position="142"/>
    </location>
</feature>
<evidence type="ECO:0000256" key="8">
    <source>
        <dbReference type="ARBA" id="ARBA00022833"/>
    </source>
</evidence>
<evidence type="ECO:0000259" key="12">
    <source>
        <dbReference type="Pfam" id="PF05547"/>
    </source>
</evidence>
<feature type="region of interest" description="Disordered" evidence="10">
    <location>
        <begin position="105"/>
        <end position="156"/>
    </location>
</feature>
<feature type="domain" description="Peptidase M6-like" evidence="12">
    <location>
        <begin position="155"/>
        <end position="444"/>
    </location>
</feature>
<keyword evidence="4" id="KW-0645">Protease</keyword>
<dbReference type="Pfam" id="PF20773">
    <property type="entry name" value="InhA-like_MAM"/>
    <property type="match status" value="1"/>
</dbReference>
<gene>
    <name evidence="14" type="ORF">BJR07_14725</name>
</gene>
<dbReference type="GO" id="GO:0005576">
    <property type="term" value="C:extracellular region"/>
    <property type="evidence" value="ECO:0007669"/>
    <property type="project" value="UniProtKB-SubCell"/>
</dbReference>
<keyword evidence="3" id="KW-0964">Secreted</keyword>
<sequence>MRRKAPFKVLSSLAIAAIIGCTSVMSTPLAYAETPAKEKGNVSTTPIDYNLIQEDRLAEALKERGTINPASSKEETKKAVEKYIEKKQGDQANKEILPADTAKEASDYVKKAKEKKMEEKEKVKKPEKNVSPEQKPEPEPNKKQLNGQVPTSKAKQVPYKGAVRNDKVLVLLVEFSDYKHNNIDQTPGYMYSNDFSREHYQKMLFGNEPYTLFDGSKVKTFKQYYEEQSGGSYTTDGYVTEWLTVPGKASDYGADGSSGHDNKGPKGARDLVKEALHAAAEKGLDLSQFDQFDRYDTNGDGNQNEPDGVIDHLMVIHAGVGQEAGGGKLGDDAIWSHRSKLAIDPVAIEGTKSKVDYFGGKVAAHDYTIEPEDGAVGVFAHEFGHDLGLPDEYDTKYTGLGSPVEAWSLMSGGSWTGKIAGTEPTSFSPQNKDFLQKNMGGNWAKILEVDYDKIKRGVGIPTYIDQSVTKSNRPGVVRVNLPGKSVETIKPEFGKHAYYSTRGDDMHTTLETPFFDLTKGTSAKFDYKANYELEAECDFVEVHAVTEDGTKTLIDRLGEKIVQEDKDTTDGKWIDKSYDLSQFKGKKVKLQFDYITDPAVTYKGFAMDNVNVTVDGQVVFSDDAEGQSKMNLNGFVVSDGTEKKAHYYYLEWRNYAGSDNGLKAGKGPVYNTGLVVWYADDSFKDNWVGVHPGEGFLGVVDSHPEAFVGNLNGRPTYGNTGMQIADAAFSFDQTPAWSANSLTRGQFNYSGLQGVTTFDDSKVYSNKQIADAGRKIPNLGLKFQVVGQAEDKSAGAVWIKR</sequence>
<dbReference type="InterPro" id="IPR012300">
    <property type="entry name" value="Pept_M6_InhA"/>
</dbReference>
<keyword evidence="8" id="KW-0862">Zinc</keyword>
<dbReference type="PANTHER" id="PTHR13062:SF12">
    <property type="entry name" value="ALPHA-2-MACROGLOBULIN DOMAIN-CONTAINING PROTEIN"/>
    <property type="match status" value="1"/>
</dbReference>
<evidence type="ECO:0000256" key="1">
    <source>
        <dbReference type="ARBA" id="ARBA00001947"/>
    </source>
</evidence>
<keyword evidence="7" id="KW-0378">Hydrolase</keyword>
<dbReference type="Proteomes" id="UP000186535">
    <property type="component" value="Unassembled WGS sequence"/>
</dbReference>
<dbReference type="Pfam" id="PF05547">
    <property type="entry name" value="Peptidase_M6"/>
    <property type="match status" value="1"/>
</dbReference>
<dbReference type="AlphaFoldDB" id="A0A1C3ZW86"/>
<proteinExistence type="predicted"/>
<dbReference type="InterPro" id="IPR048665">
    <property type="entry name" value="InhA-like_VEG"/>
</dbReference>
<accession>A0A1C3ZW86</accession>
<evidence type="ECO:0000256" key="4">
    <source>
        <dbReference type="ARBA" id="ARBA00022670"/>
    </source>
</evidence>
<dbReference type="InterPro" id="IPR008757">
    <property type="entry name" value="Peptidase_M6-like_domain"/>
</dbReference>
<evidence type="ECO:0000256" key="9">
    <source>
        <dbReference type="ARBA" id="ARBA00023049"/>
    </source>
</evidence>
<keyword evidence="5" id="KW-0479">Metal-binding</keyword>
<dbReference type="EMBL" id="MPON01000003">
    <property type="protein sequence ID" value="OKA38549.1"/>
    <property type="molecule type" value="Genomic_DNA"/>
</dbReference>
<dbReference type="Pfam" id="PF20774">
    <property type="entry name" value="InhA-like_VEG"/>
    <property type="match status" value="1"/>
</dbReference>
<dbReference type="GO" id="GO:0006508">
    <property type="term" value="P:proteolysis"/>
    <property type="evidence" value="ECO:0007669"/>
    <property type="project" value="UniProtKB-KW"/>
</dbReference>
<reference evidence="14 15" key="1">
    <citation type="submission" date="2016-11" db="EMBL/GenBank/DDBJ databases">
        <title>Identification of Bacillus cereus isolated from egg-white.</title>
        <authorList>
            <person name="Soni A."/>
            <person name="Oey I."/>
            <person name="Silcock P."/>
            <person name="Bremer P."/>
        </authorList>
    </citation>
    <scope>NUCLEOTIDE SEQUENCE [LARGE SCALE GENOMIC DNA]</scope>
    <source>
        <strain evidence="14 15">NZAS03</strain>
    </source>
</reference>
<evidence type="ECO:0000256" key="5">
    <source>
        <dbReference type="ARBA" id="ARBA00022723"/>
    </source>
</evidence>
<dbReference type="GO" id="GO:0046872">
    <property type="term" value="F:metal ion binding"/>
    <property type="evidence" value="ECO:0007669"/>
    <property type="project" value="UniProtKB-KW"/>
</dbReference>
<name>A0A1C3ZW86_BACCE</name>
<evidence type="ECO:0000256" key="6">
    <source>
        <dbReference type="ARBA" id="ARBA00022729"/>
    </source>
</evidence>
<evidence type="ECO:0000259" key="13">
    <source>
        <dbReference type="Pfam" id="PF20774"/>
    </source>
</evidence>
<organism evidence="14 15">
    <name type="scientific">Bacillus cereus</name>
    <dbReference type="NCBI Taxonomy" id="1396"/>
    <lineage>
        <taxon>Bacteria</taxon>
        <taxon>Bacillati</taxon>
        <taxon>Bacillota</taxon>
        <taxon>Bacilli</taxon>
        <taxon>Bacillales</taxon>
        <taxon>Bacillaceae</taxon>
        <taxon>Bacillus</taxon>
        <taxon>Bacillus cereus group</taxon>
    </lineage>
</organism>
<protein>
    <submittedName>
        <fullName evidence="14">Peptidase M6</fullName>
    </submittedName>
</protein>
<dbReference type="NCBIfam" id="TIGR03296">
    <property type="entry name" value="M6dom_TIGR03296"/>
    <property type="match status" value="1"/>
</dbReference>
<evidence type="ECO:0000313" key="15">
    <source>
        <dbReference type="Proteomes" id="UP000186535"/>
    </source>
</evidence>
<comment type="caution">
    <text evidence="14">The sequence shown here is derived from an EMBL/GenBank/DDBJ whole genome shotgun (WGS) entry which is preliminary data.</text>
</comment>
<feature type="compositionally biased region" description="Polar residues" evidence="10">
    <location>
        <begin position="145"/>
        <end position="154"/>
    </location>
</feature>
<keyword evidence="6 11" id="KW-0732">Signal</keyword>
<evidence type="ECO:0000256" key="3">
    <source>
        <dbReference type="ARBA" id="ARBA00022525"/>
    </source>
</evidence>
<dbReference type="PANTHER" id="PTHR13062">
    <property type="entry name" value="COLLAGENASE"/>
    <property type="match status" value="1"/>
</dbReference>
<comment type="cofactor">
    <cofactor evidence="1">
        <name>Zn(2+)</name>
        <dbReference type="ChEBI" id="CHEBI:29105"/>
    </cofactor>
</comment>
<keyword evidence="9" id="KW-0482">Metalloprotease</keyword>
<comment type="subcellular location">
    <subcellularLocation>
        <location evidence="2">Secreted</location>
    </subcellularLocation>
</comment>
<evidence type="ECO:0000313" key="14">
    <source>
        <dbReference type="EMBL" id="OKA38549.1"/>
    </source>
</evidence>
<dbReference type="SUPFAM" id="SSF55486">
    <property type="entry name" value="Metalloproteases ('zincins'), catalytic domain"/>
    <property type="match status" value="1"/>
</dbReference>
<dbReference type="PROSITE" id="PS51257">
    <property type="entry name" value="PROKAR_LIPOPROTEIN"/>
    <property type="match status" value="1"/>
</dbReference>
<feature type="domain" description="Immune inhibitor A-like metallopeptidase VEG" evidence="13">
    <location>
        <begin position="641"/>
        <end position="797"/>
    </location>
</feature>
<feature type="signal peptide" evidence="11">
    <location>
        <begin position="1"/>
        <end position="32"/>
    </location>
</feature>
<dbReference type="PIRSF" id="PIRSF007519">
    <property type="entry name" value="Protease_InhA"/>
    <property type="match status" value="1"/>
</dbReference>